<reference evidence="4" key="2">
    <citation type="submission" date="2015-01" db="EMBL/GenBank/DDBJ databases">
        <title>Evolutionary Origins and Diversification of the Mycorrhizal Mutualists.</title>
        <authorList>
            <consortium name="DOE Joint Genome Institute"/>
            <consortium name="Mycorrhizal Genomics Consortium"/>
            <person name="Kohler A."/>
            <person name="Kuo A."/>
            <person name="Nagy L.G."/>
            <person name="Floudas D."/>
            <person name="Copeland A."/>
            <person name="Barry K.W."/>
            <person name="Cichocki N."/>
            <person name="Veneault-Fourrey C."/>
            <person name="LaButti K."/>
            <person name="Lindquist E.A."/>
            <person name="Lipzen A."/>
            <person name="Lundell T."/>
            <person name="Morin E."/>
            <person name="Murat C."/>
            <person name="Riley R."/>
            <person name="Ohm R."/>
            <person name="Sun H."/>
            <person name="Tunlid A."/>
            <person name="Henrissat B."/>
            <person name="Grigoriev I.V."/>
            <person name="Hibbett D.S."/>
            <person name="Martin F."/>
        </authorList>
    </citation>
    <scope>NUCLEOTIDE SEQUENCE [LARGE SCALE GENOMIC DNA]</scope>
    <source>
        <strain evidence="4">MAFF 305830</strain>
    </source>
</reference>
<dbReference type="Pfam" id="PF20153">
    <property type="entry name" value="DUF6535"/>
    <property type="match status" value="1"/>
</dbReference>
<feature type="domain" description="DUF6535" evidence="2">
    <location>
        <begin position="1"/>
        <end position="106"/>
    </location>
</feature>
<gene>
    <name evidence="3" type="ORF">M408DRAFT_38109</name>
</gene>
<protein>
    <recommendedName>
        <fullName evidence="2">DUF6535 domain-containing protein</fullName>
    </recommendedName>
</protein>
<keyword evidence="1" id="KW-0812">Transmembrane</keyword>
<evidence type="ECO:0000259" key="2">
    <source>
        <dbReference type="Pfam" id="PF20153"/>
    </source>
</evidence>
<sequence length="106" mass="11884">WARYLEETEIEDKELTDIWNNSLDSLLVFAGLFAAILTAFLIESSKDLKEDPQEHLLKQILNTLRNVSDTSSFEPETSSLQINALWFTSLVISLISALGGVLAKGW</sequence>
<feature type="transmembrane region" description="Helical" evidence="1">
    <location>
        <begin position="84"/>
        <end position="103"/>
    </location>
</feature>
<dbReference type="EMBL" id="KN824300">
    <property type="protein sequence ID" value="KIM27231.1"/>
    <property type="molecule type" value="Genomic_DNA"/>
</dbReference>
<dbReference type="HOGENOM" id="CLU_018688_2_2_1"/>
<feature type="non-terminal residue" evidence="3">
    <location>
        <position position="106"/>
    </location>
</feature>
<feature type="transmembrane region" description="Helical" evidence="1">
    <location>
        <begin position="23"/>
        <end position="42"/>
    </location>
</feature>
<evidence type="ECO:0000313" key="3">
    <source>
        <dbReference type="EMBL" id="KIM27231.1"/>
    </source>
</evidence>
<dbReference type="AlphaFoldDB" id="A0A0C3B6Z6"/>
<evidence type="ECO:0000256" key="1">
    <source>
        <dbReference type="SAM" id="Phobius"/>
    </source>
</evidence>
<dbReference type="STRING" id="933852.A0A0C3B6Z6"/>
<feature type="non-terminal residue" evidence="3">
    <location>
        <position position="1"/>
    </location>
</feature>
<keyword evidence="1" id="KW-0472">Membrane</keyword>
<evidence type="ECO:0000313" key="4">
    <source>
        <dbReference type="Proteomes" id="UP000054097"/>
    </source>
</evidence>
<dbReference type="InterPro" id="IPR045338">
    <property type="entry name" value="DUF6535"/>
</dbReference>
<keyword evidence="1" id="KW-1133">Transmembrane helix</keyword>
<proteinExistence type="predicted"/>
<accession>A0A0C3B6Z6</accession>
<keyword evidence="4" id="KW-1185">Reference proteome</keyword>
<dbReference type="OrthoDB" id="3221808at2759"/>
<dbReference type="Proteomes" id="UP000054097">
    <property type="component" value="Unassembled WGS sequence"/>
</dbReference>
<reference evidence="3 4" key="1">
    <citation type="submission" date="2014-04" db="EMBL/GenBank/DDBJ databases">
        <authorList>
            <consortium name="DOE Joint Genome Institute"/>
            <person name="Kuo A."/>
            <person name="Zuccaro A."/>
            <person name="Kohler A."/>
            <person name="Nagy L.G."/>
            <person name="Floudas D."/>
            <person name="Copeland A."/>
            <person name="Barry K.W."/>
            <person name="Cichocki N."/>
            <person name="Veneault-Fourrey C."/>
            <person name="LaButti K."/>
            <person name="Lindquist E.A."/>
            <person name="Lipzen A."/>
            <person name="Lundell T."/>
            <person name="Morin E."/>
            <person name="Murat C."/>
            <person name="Sun H."/>
            <person name="Tunlid A."/>
            <person name="Henrissat B."/>
            <person name="Grigoriev I.V."/>
            <person name="Hibbett D.S."/>
            <person name="Martin F."/>
            <person name="Nordberg H.P."/>
            <person name="Cantor M.N."/>
            <person name="Hua S.X."/>
        </authorList>
    </citation>
    <scope>NUCLEOTIDE SEQUENCE [LARGE SCALE GENOMIC DNA]</scope>
    <source>
        <strain evidence="3 4">MAFF 305830</strain>
    </source>
</reference>
<name>A0A0C3B6Z6_SERVB</name>
<organism evidence="3 4">
    <name type="scientific">Serendipita vermifera MAFF 305830</name>
    <dbReference type="NCBI Taxonomy" id="933852"/>
    <lineage>
        <taxon>Eukaryota</taxon>
        <taxon>Fungi</taxon>
        <taxon>Dikarya</taxon>
        <taxon>Basidiomycota</taxon>
        <taxon>Agaricomycotina</taxon>
        <taxon>Agaricomycetes</taxon>
        <taxon>Sebacinales</taxon>
        <taxon>Serendipitaceae</taxon>
        <taxon>Serendipita</taxon>
    </lineage>
</organism>